<comment type="caution">
    <text evidence="2">The sequence shown here is derived from an EMBL/GenBank/DDBJ whole genome shotgun (WGS) entry which is preliminary data.</text>
</comment>
<name>A0A820GIB2_9BILA</name>
<gene>
    <name evidence="2" type="ORF">JBS370_LOCUS39665</name>
</gene>
<proteinExistence type="predicted"/>
<dbReference type="AlphaFoldDB" id="A0A820GIB2"/>
<sequence length="38" mass="4350">VTEARAASLQEQAMSLDVALREENQRIQKLESNQHVQQ</sequence>
<organism evidence="2 3">
    <name type="scientific">Rotaria sordida</name>
    <dbReference type="NCBI Taxonomy" id="392033"/>
    <lineage>
        <taxon>Eukaryota</taxon>
        <taxon>Metazoa</taxon>
        <taxon>Spiralia</taxon>
        <taxon>Gnathifera</taxon>
        <taxon>Rotifera</taxon>
        <taxon>Eurotatoria</taxon>
        <taxon>Bdelloidea</taxon>
        <taxon>Philodinida</taxon>
        <taxon>Philodinidae</taxon>
        <taxon>Rotaria</taxon>
    </lineage>
</organism>
<accession>A0A820GIB2</accession>
<feature type="coiled-coil region" evidence="1">
    <location>
        <begin position="6"/>
        <end position="33"/>
    </location>
</feature>
<evidence type="ECO:0000256" key="1">
    <source>
        <dbReference type="SAM" id="Coils"/>
    </source>
</evidence>
<reference evidence="2" key="1">
    <citation type="submission" date="2021-02" db="EMBL/GenBank/DDBJ databases">
        <authorList>
            <person name="Nowell W R."/>
        </authorList>
    </citation>
    <scope>NUCLEOTIDE SEQUENCE</scope>
</reference>
<evidence type="ECO:0000313" key="3">
    <source>
        <dbReference type="Proteomes" id="UP000663836"/>
    </source>
</evidence>
<protein>
    <submittedName>
        <fullName evidence="2">Uncharacterized protein</fullName>
    </submittedName>
</protein>
<feature type="non-terminal residue" evidence="2">
    <location>
        <position position="1"/>
    </location>
</feature>
<dbReference type="EMBL" id="CAJOBD010029268">
    <property type="protein sequence ID" value="CAF4278293.1"/>
    <property type="molecule type" value="Genomic_DNA"/>
</dbReference>
<dbReference type="Proteomes" id="UP000663836">
    <property type="component" value="Unassembled WGS sequence"/>
</dbReference>
<keyword evidence="1" id="KW-0175">Coiled coil</keyword>
<evidence type="ECO:0000313" key="2">
    <source>
        <dbReference type="EMBL" id="CAF4278293.1"/>
    </source>
</evidence>